<accession>A0A3R5Q5F7</accession>
<dbReference type="Proteomes" id="UP000266721">
    <property type="component" value="Unassembled WGS sequence"/>
</dbReference>
<dbReference type="Gene3D" id="2.130.10.10">
    <property type="entry name" value="YVTN repeat-like/Quinoprotein amine dehydrogenase"/>
    <property type="match status" value="1"/>
</dbReference>
<dbReference type="SUPFAM" id="SSF50998">
    <property type="entry name" value="Quinoprotein alcohol dehydrogenase-like"/>
    <property type="match status" value="1"/>
</dbReference>
<dbReference type="InterPro" id="IPR011047">
    <property type="entry name" value="Quinoprotein_ADH-like_sf"/>
</dbReference>
<dbReference type="InterPro" id="IPR015943">
    <property type="entry name" value="WD40/YVTN_repeat-like_dom_sf"/>
</dbReference>
<feature type="non-terminal residue" evidence="1">
    <location>
        <position position="1"/>
    </location>
</feature>
<organism evidence="1 2">
    <name type="scientific">Mytilus galloprovincialis</name>
    <name type="common">Mediterranean mussel</name>
    <dbReference type="NCBI Taxonomy" id="29158"/>
    <lineage>
        <taxon>Eukaryota</taxon>
        <taxon>Metazoa</taxon>
        <taxon>Spiralia</taxon>
        <taxon>Lophotrochozoa</taxon>
        <taxon>Mollusca</taxon>
        <taxon>Bivalvia</taxon>
        <taxon>Autobranchia</taxon>
        <taxon>Pteriomorphia</taxon>
        <taxon>Mytilida</taxon>
        <taxon>Mytiloidea</taxon>
        <taxon>Mytilidae</taxon>
        <taxon>Mytilinae</taxon>
        <taxon>Mytilus</taxon>
    </lineage>
</organism>
<name>A0A3R5Q5F7_MYTGA</name>
<dbReference type="AlphaFoldDB" id="A0A3R5Q5F7"/>
<protein>
    <submittedName>
        <fullName evidence="1">Uncharacterized protein</fullName>
    </submittedName>
</protein>
<keyword evidence="2" id="KW-1185">Reference proteome</keyword>
<dbReference type="EMBL" id="KV623334">
    <property type="protein sequence ID" value="OPL07310.1"/>
    <property type="molecule type" value="Genomic_DNA"/>
</dbReference>
<reference evidence="1 2" key="1">
    <citation type="journal article" date="2016" name="PLoS ONE">
        <title>A First Insight into the Genome of the Filter-Feeder Mussel Mytilus galloprovincialis.</title>
        <authorList>
            <person name="Murgarella M."/>
            <person name="Puiu D."/>
            <person name="Novoa B."/>
            <person name="Figueras A."/>
            <person name="Posada D."/>
            <person name="Canchaya C."/>
        </authorList>
    </citation>
    <scope>NUCLEOTIDE SEQUENCE [LARGE SCALE GENOMIC DNA]</scope>
    <source>
        <tissue evidence="1">Muscle</tissue>
    </source>
</reference>
<feature type="non-terminal residue" evidence="1">
    <location>
        <position position="105"/>
    </location>
</feature>
<sequence length="105" mass="11436">LNSQGRVLRIDISNISASDSGKAVLDSAMRVYFAPQSLGHLLVTTANNKLLKFDARTGRILAEVFIGHSENVSKIVFTPDSKNLLSVGEAVYMWDFLAVRPSSPT</sequence>
<gene>
    <name evidence="1" type="ORF">AM593_04389</name>
</gene>
<proteinExistence type="predicted"/>
<evidence type="ECO:0000313" key="1">
    <source>
        <dbReference type="EMBL" id="OPL07310.1"/>
    </source>
</evidence>
<evidence type="ECO:0000313" key="2">
    <source>
        <dbReference type="Proteomes" id="UP000266721"/>
    </source>
</evidence>